<dbReference type="Proteomes" id="UP000631114">
    <property type="component" value="Unassembled WGS sequence"/>
</dbReference>
<dbReference type="InterPro" id="IPR012340">
    <property type="entry name" value="NA-bd_OB-fold"/>
</dbReference>
<proteinExistence type="predicted"/>
<feature type="domain" description="Replication factor A C-terminal" evidence="2">
    <location>
        <begin position="142"/>
        <end position="239"/>
    </location>
</feature>
<name>A0A835ISF7_9MAGN</name>
<reference evidence="3 4" key="1">
    <citation type="submission" date="2020-10" db="EMBL/GenBank/DDBJ databases">
        <title>The Coptis chinensis genome and diversification of protoberbering-type alkaloids.</title>
        <authorList>
            <person name="Wang B."/>
            <person name="Shu S."/>
            <person name="Song C."/>
            <person name="Liu Y."/>
        </authorList>
    </citation>
    <scope>NUCLEOTIDE SEQUENCE [LARGE SCALE GENOMIC DNA]</scope>
    <source>
        <strain evidence="3">HL-2020</strain>
        <tissue evidence="3">Leaf</tissue>
    </source>
</reference>
<dbReference type="AlphaFoldDB" id="A0A835ISF7"/>
<evidence type="ECO:0000256" key="1">
    <source>
        <dbReference type="SAM" id="MobiDB-lite"/>
    </source>
</evidence>
<feature type="region of interest" description="Disordered" evidence="1">
    <location>
        <begin position="257"/>
        <end position="278"/>
    </location>
</feature>
<sequence length="278" mass="32262">MPIKKTYTISLLCILTHRCKVTIRVSRRWTLGSKDSQEKKKRFDVVLIDEQMRMVRLKVFSELMFRKGLMLKEIFLKNSSSTFKERNISMLQGSLSIERNMKDISLRTKKTLLQIVQMLNANSVGQVFTCEAIIYDIVHDFAPFYKYQLKARIRDDTESTVITIFGDEAEELLKHPASELEKLIESENGIQTVKSIIDKIIGASIVFEIKISQYNIQSQGRYGFTAKKVFQVDYKLDSHQIQEQIEQVTESSQILNNTFQSHPPDNIHKNNSTLMKKK</sequence>
<evidence type="ECO:0000313" key="4">
    <source>
        <dbReference type="Proteomes" id="UP000631114"/>
    </source>
</evidence>
<dbReference type="EMBL" id="JADFTS010000002">
    <property type="protein sequence ID" value="KAF9622744.1"/>
    <property type="molecule type" value="Genomic_DNA"/>
</dbReference>
<accession>A0A835ISF7</accession>
<dbReference type="SUPFAM" id="SSF50249">
    <property type="entry name" value="Nucleic acid-binding proteins"/>
    <property type="match status" value="1"/>
</dbReference>
<comment type="caution">
    <text evidence="3">The sequence shown here is derived from an EMBL/GenBank/DDBJ whole genome shotgun (WGS) entry which is preliminary data.</text>
</comment>
<evidence type="ECO:0000313" key="3">
    <source>
        <dbReference type="EMBL" id="KAF9622744.1"/>
    </source>
</evidence>
<dbReference type="InterPro" id="IPR013955">
    <property type="entry name" value="Rep_factor-A_C"/>
</dbReference>
<feature type="non-terminal residue" evidence="3">
    <location>
        <position position="278"/>
    </location>
</feature>
<dbReference type="OrthoDB" id="1931061at2759"/>
<evidence type="ECO:0000259" key="2">
    <source>
        <dbReference type="Pfam" id="PF08646"/>
    </source>
</evidence>
<organism evidence="3 4">
    <name type="scientific">Coptis chinensis</name>
    <dbReference type="NCBI Taxonomy" id="261450"/>
    <lineage>
        <taxon>Eukaryota</taxon>
        <taxon>Viridiplantae</taxon>
        <taxon>Streptophyta</taxon>
        <taxon>Embryophyta</taxon>
        <taxon>Tracheophyta</taxon>
        <taxon>Spermatophyta</taxon>
        <taxon>Magnoliopsida</taxon>
        <taxon>Ranunculales</taxon>
        <taxon>Ranunculaceae</taxon>
        <taxon>Coptidoideae</taxon>
        <taxon>Coptis</taxon>
    </lineage>
</organism>
<protein>
    <recommendedName>
        <fullName evidence="2">Replication factor A C-terminal domain-containing protein</fullName>
    </recommendedName>
</protein>
<dbReference type="Pfam" id="PF08646">
    <property type="entry name" value="Rep_fac-A_C"/>
    <property type="match status" value="1"/>
</dbReference>
<gene>
    <name evidence="3" type="ORF">IFM89_033979</name>
</gene>
<keyword evidence="4" id="KW-1185">Reference proteome</keyword>
<dbReference type="Gene3D" id="2.40.50.140">
    <property type="entry name" value="Nucleic acid-binding proteins"/>
    <property type="match status" value="1"/>
</dbReference>